<evidence type="ECO:0000256" key="1">
    <source>
        <dbReference type="SAM" id="MobiDB-lite"/>
    </source>
</evidence>
<sequence>MTTTKTQFEQRLGALTGGWLSRTDLTHLAGISEKTLKLWLGSAPFTDEQIRIGPRGVLLYAREAAATWLRGRLFKPGEDGSAPSGPRLAAEPTRMAHAPGDRWRWTDMARLRGVTPGAISNLAKAYEAHPEHPFPSAGADRKRSAGAVAAWFLWYDQERPGYADRGKSASAEAPAAPSGRVAEVVSILEQAVAARQSLSTEALALRLDVTPAVATRYLAEAEDIVMPKAALVARSAIAAMLPDSTQLTARQRTDRVKTLLRRKDAPVSVLSVGSTDYYDQGDVRRLLAAAAR</sequence>
<feature type="region of interest" description="Disordered" evidence="1">
    <location>
        <begin position="75"/>
        <end position="96"/>
    </location>
</feature>
<proteinExistence type="predicted"/>
<protein>
    <submittedName>
        <fullName evidence="2">Uncharacterized protein</fullName>
    </submittedName>
</protein>
<name>A0ABV6XAM2_9ACTN</name>
<evidence type="ECO:0000313" key="2">
    <source>
        <dbReference type="EMBL" id="MFC1435323.1"/>
    </source>
</evidence>
<dbReference type="Proteomes" id="UP001592530">
    <property type="component" value="Unassembled WGS sequence"/>
</dbReference>
<evidence type="ECO:0000313" key="3">
    <source>
        <dbReference type="Proteomes" id="UP001592530"/>
    </source>
</evidence>
<dbReference type="EMBL" id="JBHEZY010000018">
    <property type="protein sequence ID" value="MFC1435323.1"/>
    <property type="molecule type" value="Genomic_DNA"/>
</dbReference>
<accession>A0ABV6XAM2</accession>
<gene>
    <name evidence="2" type="ORF">ACEZDB_32255</name>
</gene>
<organism evidence="2 3">
    <name type="scientific">Streptacidiphilus alkalitolerans</name>
    <dbReference type="NCBI Taxonomy" id="3342712"/>
    <lineage>
        <taxon>Bacteria</taxon>
        <taxon>Bacillati</taxon>
        <taxon>Actinomycetota</taxon>
        <taxon>Actinomycetes</taxon>
        <taxon>Kitasatosporales</taxon>
        <taxon>Streptomycetaceae</taxon>
        <taxon>Streptacidiphilus</taxon>
    </lineage>
</organism>
<reference evidence="2 3" key="1">
    <citation type="submission" date="2024-09" db="EMBL/GenBank/DDBJ databases">
        <authorList>
            <person name="Lee S.D."/>
        </authorList>
    </citation>
    <scope>NUCLEOTIDE SEQUENCE [LARGE SCALE GENOMIC DNA]</scope>
    <source>
        <strain evidence="2 3">N1-3</strain>
    </source>
</reference>
<dbReference type="RefSeq" id="WP_380558271.1">
    <property type="nucleotide sequence ID" value="NZ_JBHEZY010000018.1"/>
</dbReference>
<comment type="caution">
    <text evidence="2">The sequence shown here is derived from an EMBL/GenBank/DDBJ whole genome shotgun (WGS) entry which is preliminary data.</text>
</comment>